<dbReference type="EMBL" id="FNFC01000019">
    <property type="protein sequence ID" value="SDK11722.1"/>
    <property type="molecule type" value="Genomic_DNA"/>
</dbReference>
<proteinExistence type="predicted"/>
<dbReference type="Proteomes" id="UP000198856">
    <property type="component" value="Unassembled WGS sequence"/>
</dbReference>
<keyword evidence="4" id="KW-1185">Reference proteome</keyword>
<accession>A0A1G8Z9I0</accession>
<dbReference type="AlphaFoldDB" id="A0A1G8Z9I0"/>
<protein>
    <submittedName>
        <fullName evidence="2">Putative transposase</fullName>
    </submittedName>
</protein>
<dbReference type="EMBL" id="FNFC01000039">
    <property type="protein sequence ID" value="SDK19434.1"/>
    <property type="molecule type" value="Genomic_DNA"/>
</dbReference>
<evidence type="ECO:0000313" key="2">
    <source>
        <dbReference type="EMBL" id="SDK11722.1"/>
    </source>
</evidence>
<reference evidence="2 4" key="1">
    <citation type="submission" date="2016-10" db="EMBL/GenBank/DDBJ databases">
        <authorList>
            <person name="de Groot N.N."/>
        </authorList>
    </citation>
    <scope>NUCLEOTIDE SEQUENCE [LARGE SCALE GENOMIC DNA]</scope>
    <source>
        <strain evidence="2 4">IBRC-M10015</strain>
    </source>
</reference>
<evidence type="ECO:0000313" key="1">
    <source>
        <dbReference type="EMBL" id="SDK05526.1"/>
    </source>
</evidence>
<evidence type="ECO:0000313" key="3">
    <source>
        <dbReference type="EMBL" id="SDK19434.1"/>
    </source>
</evidence>
<organism evidence="2 4">
    <name type="scientific">Halovenus aranensis</name>
    <dbReference type="NCBI Taxonomy" id="890420"/>
    <lineage>
        <taxon>Archaea</taxon>
        <taxon>Methanobacteriati</taxon>
        <taxon>Methanobacteriota</taxon>
        <taxon>Stenosarchaea group</taxon>
        <taxon>Halobacteria</taxon>
        <taxon>Halobacteriales</taxon>
        <taxon>Haloarculaceae</taxon>
        <taxon>Halovenus</taxon>
    </lineage>
</organism>
<name>A0A1G8Z9I0_9EURY</name>
<dbReference type="EMBL" id="FNFC01000016">
    <property type="protein sequence ID" value="SDK05526.1"/>
    <property type="molecule type" value="Genomic_DNA"/>
</dbReference>
<evidence type="ECO:0000313" key="4">
    <source>
        <dbReference type="Proteomes" id="UP000198856"/>
    </source>
</evidence>
<gene>
    <name evidence="1" type="ORF">SAMN05216226_1161</name>
    <name evidence="2" type="ORF">SAMN05216226_11931</name>
    <name evidence="3" type="ORF">SAMN05216226_1396</name>
</gene>
<sequence>MRRLTTLFPSDLLEEHAEELGVVERDGKLQMPAFVWSFVFGFAAGESRTLAGFRRSYNNTADKTLSPGGFYQRLTP</sequence>
<feature type="non-terminal residue" evidence="2">
    <location>
        <position position="76"/>
    </location>
</feature>